<dbReference type="Gene3D" id="3.40.50.300">
    <property type="entry name" value="P-loop containing nucleotide triphosphate hydrolases"/>
    <property type="match status" value="1"/>
</dbReference>
<reference evidence="1" key="1">
    <citation type="journal article" date="2020" name="mSystems">
        <title>Genome- and Community-Level Interaction Insights into Carbon Utilization and Element Cycling Functions of Hydrothermarchaeota in Hydrothermal Sediment.</title>
        <authorList>
            <person name="Zhou Z."/>
            <person name="Liu Y."/>
            <person name="Xu W."/>
            <person name="Pan J."/>
            <person name="Luo Z.H."/>
            <person name="Li M."/>
        </authorList>
    </citation>
    <scope>NUCLEOTIDE SEQUENCE [LARGE SCALE GENOMIC DNA]</scope>
    <source>
        <strain evidence="1">HyVt-527</strain>
    </source>
</reference>
<dbReference type="Proteomes" id="UP000886124">
    <property type="component" value="Unassembled WGS sequence"/>
</dbReference>
<evidence type="ECO:0008006" key="2">
    <source>
        <dbReference type="Google" id="ProtNLM"/>
    </source>
</evidence>
<comment type="caution">
    <text evidence="1">The sequence shown here is derived from an EMBL/GenBank/DDBJ whole genome shotgun (WGS) entry which is preliminary data.</text>
</comment>
<dbReference type="GO" id="GO:0017111">
    <property type="term" value="F:ribonucleoside triphosphate phosphatase activity"/>
    <property type="evidence" value="ECO:0007669"/>
    <property type="project" value="InterPro"/>
</dbReference>
<dbReference type="Pfam" id="PF03266">
    <property type="entry name" value="NTPase_1"/>
    <property type="match status" value="1"/>
</dbReference>
<gene>
    <name evidence="1" type="ORF">ENJ89_05360</name>
</gene>
<dbReference type="AlphaFoldDB" id="A0A7V5PNY4"/>
<proteinExistence type="predicted"/>
<dbReference type="InterPro" id="IPR027417">
    <property type="entry name" value="P-loop_NTPase"/>
</dbReference>
<sequence>MNIYLVSGKVHSGKTGKLMLWVYKRPDARGVLAPVIEGKRYLMNVRTKTARLLTADANDPNTVSVGDYRFSNETFEWGRQILQQAFSENAPWIVADEIGPLELNNQGLEPTISEWIAKSKNNDRINLVLVVRESLVEKVLQHFGLSRGQVKDFSFPLEP</sequence>
<organism evidence="1">
    <name type="scientific">Caldithrix abyssi</name>
    <dbReference type="NCBI Taxonomy" id="187145"/>
    <lineage>
        <taxon>Bacteria</taxon>
        <taxon>Pseudomonadati</taxon>
        <taxon>Calditrichota</taxon>
        <taxon>Calditrichia</taxon>
        <taxon>Calditrichales</taxon>
        <taxon>Calditrichaceae</taxon>
        <taxon>Caldithrix</taxon>
    </lineage>
</organism>
<dbReference type="EMBL" id="DROD01000370">
    <property type="protein sequence ID" value="HHJ52601.1"/>
    <property type="molecule type" value="Genomic_DNA"/>
</dbReference>
<evidence type="ECO:0000313" key="1">
    <source>
        <dbReference type="EMBL" id="HHJ52601.1"/>
    </source>
</evidence>
<name>A0A7V5PNY4_CALAY</name>
<dbReference type="InterPro" id="IPR004948">
    <property type="entry name" value="Nuc-triphosphatase_THEP1"/>
</dbReference>
<accession>A0A7V5PNY4</accession>
<protein>
    <recommendedName>
        <fullName evidence="2">DUF2478 domain-containing protein</fullName>
    </recommendedName>
</protein>